<evidence type="ECO:0000313" key="1">
    <source>
        <dbReference type="EMBL" id="KNZ45020.1"/>
    </source>
</evidence>
<dbReference type="VEuPathDB" id="FungiDB:VP01_8564g1"/>
<keyword evidence="2" id="KW-1185">Reference proteome</keyword>
<protein>
    <submittedName>
        <fullName evidence="1">Uncharacterized protein</fullName>
    </submittedName>
</protein>
<feature type="non-terminal residue" evidence="1">
    <location>
        <position position="57"/>
    </location>
</feature>
<proteinExistence type="predicted"/>
<reference evidence="1 2" key="1">
    <citation type="submission" date="2015-08" db="EMBL/GenBank/DDBJ databases">
        <title>Next Generation Sequencing and Analysis of the Genome of Puccinia sorghi L Schw, the Causal Agent of Maize Common Rust.</title>
        <authorList>
            <person name="Rochi L."/>
            <person name="Burguener G."/>
            <person name="Darino M."/>
            <person name="Turjanski A."/>
            <person name="Kreff E."/>
            <person name="Dieguez M.J."/>
            <person name="Sacco F."/>
        </authorList>
    </citation>
    <scope>NUCLEOTIDE SEQUENCE [LARGE SCALE GENOMIC DNA]</scope>
    <source>
        <strain evidence="1 2">RO10H11247</strain>
    </source>
</reference>
<gene>
    <name evidence="1" type="ORF">VP01_8564g1</name>
</gene>
<evidence type="ECO:0000313" key="2">
    <source>
        <dbReference type="Proteomes" id="UP000037035"/>
    </source>
</evidence>
<dbReference type="EMBL" id="LAVV01014120">
    <property type="protein sequence ID" value="KNZ45020.1"/>
    <property type="molecule type" value="Genomic_DNA"/>
</dbReference>
<organism evidence="1 2">
    <name type="scientific">Puccinia sorghi</name>
    <dbReference type="NCBI Taxonomy" id="27349"/>
    <lineage>
        <taxon>Eukaryota</taxon>
        <taxon>Fungi</taxon>
        <taxon>Dikarya</taxon>
        <taxon>Basidiomycota</taxon>
        <taxon>Pucciniomycotina</taxon>
        <taxon>Pucciniomycetes</taxon>
        <taxon>Pucciniales</taxon>
        <taxon>Pucciniaceae</taxon>
        <taxon>Puccinia</taxon>
    </lineage>
</organism>
<accession>A0A0L6UB44</accession>
<sequence length="57" mass="6566">MLVEELVPAPYHHLRIFQKYALQGLLPRCWYNFRIQLTLGAVPQASCIILLSPAENE</sequence>
<name>A0A0L6UB44_9BASI</name>
<dbReference type="AlphaFoldDB" id="A0A0L6UB44"/>
<comment type="caution">
    <text evidence="1">The sequence shown here is derived from an EMBL/GenBank/DDBJ whole genome shotgun (WGS) entry which is preliminary data.</text>
</comment>
<dbReference type="Proteomes" id="UP000037035">
    <property type="component" value="Unassembled WGS sequence"/>
</dbReference>